<feature type="chain" id="PRO_5046182729" description="Secreted protein" evidence="1">
    <location>
        <begin position="30"/>
        <end position="225"/>
    </location>
</feature>
<accession>A0ABP8UHF4</accession>
<protein>
    <recommendedName>
        <fullName evidence="4">Secreted protein</fullName>
    </recommendedName>
</protein>
<evidence type="ECO:0000313" key="2">
    <source>
        <dbReference type="EMBL" id="GAA4630391.1"/>
    </source>
</evidence>
<evidence type="ECO:0000313" key="3">
    <source>
        <dbReference type="Proteomes" id="UP001501442"/>
    </source>
</evidence>
<keyword evidence="3" id="KW-1185">Reference proteome</keyword>
<feature type="signal peptide" evidence="1">
    <location>
        <begin position="1"/>
        <end position="29"/>
    </location>
</feature>
<comment type="caution">
    <text evidence="2">The sequence shown here is derived from an EMBL/GenBank/DDBJ whole genome shotgun (WGS) entry which is preliminary data.</text>
</comment>
<evidence type="ECO:0008006" key="4">
    <source>
        <dbReference type="Google" id="ProtNLM"/>
    </source>
</evidence>
<keyword evidence="1" id="KW-0732">Signal</keyword>
<evidence type="ECO:0000256" key="1">
    <source>
        <dbReference type="SAM" id="SignalP"/>
    </source>
</evidence>
<gene>
    <name evidence="2" type="ORF">GCM10023196_055570</name>
</gene>
<organism evidence="2 3">
    <name type="scientific">Actinoallomurus vinaceus</name>
    <dbReference type="NCBI Taxonomy" id="1080074"/>
    <lineage>
        <taxon>Bacteria</taxon>
        <taxon>Bacillati</taxon>
        <taxon>Actinomycetota</taxon>
        <taxon>Actinomycetes</taxon>
        <taxon>Streptosporangiales</taxon>
        <taxon>Thermomonosporaceae</taxon>
        <taxon>Actinoallomurus</taxon>
    </lineage>
</organism>
<dbReference type="EMBL" id="BAABHK010000008">
    <property type="protein sequence ID" value="GAA4630391.1"/>
    <property type="molecule type" value="Genomic_DNA"/>
</dbReference>
<reference evidence="3" key="1">
    <citation type="journal article" date="2019" name="Int. J. Syst. Evol. Microbiol.">
        <title>The Global Catalogue of Microorganisms (GCM) 10K type strain sequencing project: providing services to taxonomists for standard genome sequencing and annotation.</title>
        <authorList>
            <consortium name="The Broad Institute Genomics Platform"/>
            <consortium name="The Broad Institute Genome Sequencing Center for Infectious Disease"/>
            <person name="Wu L."/>
            <person name="Ma J."/>
        </authorList>
    </citation>
    <scope>NUCLEOTIDE SEQUENCE [LARGE SCALE GENOMIC DNA]</scope>
    <source>
        <strain evidence="3">JCM 17939</strain>
    </source>
</reference>
<proteinExistence type="predicted"/>
<sequence>MSFKYVTAGAVAVGASMVGVLLASAPAQASTYPPLGKKTLSRPYSKTYCHYSKELKRGINEKLSGTVRYKRNAYKFNKNIRVRFFDPTLVNPTVTVTTTNKCGKGAKAAKVDRTELTQKWYDWKCQTSVSVFVGYPWSVGVSGTIKCGKTKAADRKTNYGKGSHYTQYNSGAPVRWSWGSDGKGIDKGGKICLNADAAAVAYIGNRSDMAFRQLDICVTASWGAK</sequence>
<dbReference type="Proteomes" id="UP001501442">
    <property type="component" value="Unassembled WGS sequence"/>
</dbReference>
<name>A0ABP8UHF4_9ACTN</name>